<keyword evidence="4" id="KW-0378">Hydrolase</keyword>
<dbReference type="Pfam" id="PF02517">
    <property type="entry name" value="Rce1-like"/>
    <property type="match status" value="1"/>
</dbReference>
<evidence type="ECO:0000313" key="5">
    <source>
        <dbReference type="Proteomes" id="UP000653045"/>
    </source>
</evidence>
<feature type="transmembrane region" description="Helical" evidence="2">
    <location>
        <begin position="183"/>
        <end position="201"/>
    </location>
</feature>
<dbReference type="GO" id="GO:0008237">
    <property type="term" value="F:metallopeptidase activity"/>
    <property type="evidence" value="ECO:0007669"/>
    <property type="project" value="UniProtKB-KW"/>
</dbReference>
<dbReference type="InterPro" id="IPR003675">
    <property type="entry name" value="Rce1/LyrA-like_dom"/>
</dbReference>
<comment type="caution">
    <text evidence="4">The sequence shown here is derived from an EMBL/GenBank/DDBJ whole genome shotgun (WGS) entry which is preliminary data.</text>
</comment>
<dbReference type="RefSeq" id="WP_199575107.1">
    <property type="nucleotide sequence ID" value="NZ_JAENBO010000001.1"/>
</dbReference>
<keyword evidence="4" id="KW-0645">Protease</keyword>
<keyword evidence="4" id="KW-0482">Metalloprotease</keyword>
<sequence>MTLLLDKILASIVQITLFSLIPFIWWYFSGKKQEKFTHWIGLKKITGNKKRIILAIITLSILFMILGAIILLSLKNIKMATSVFKGLGLSALPAILVYAVFNTAFPEELIFRGFILKRISNKFGFTYGNCVQAILFALLHGVMFIPLVGIIKSLLIVIFTGLIAYSMGYVNEKIAHGSIIPSWIIHSLSNIFSGICAAYMLI</sequence>
<keyword evidence="5" id="KW-1185">Reference proteome</keyword>
<evidence type="ECO:0000256" key="1">
    <source>
        <dbReference type="ARBA" id="ARBA00009067"/>
    </source>
</evidence>
<feature type="transmembrane region" description="Helical" evidence="2">
    <location>
        <begin position="86"/>
        <end position="105"/>
    </location>
</feature>
<comment type="similarity">
    <text evidence="1">Belongs to the UPF0177 family.</text>
</comment>
<proteinExistence type="inferred from homology"/>
<evidence type="ECO:0000259" key="3">
    <source>
        <dbReference type="Pfam" id="PF02517"/>
    </source>
</evidence>
<feature type="transmembrane region" description="Helical" evidence="2">
    <location>
        <begin position="126"/>
        <end position="148"/>
    </location>
</feature>
<protein>
    <submittedName>
        <fullName evidence="4">CPBP family intramembrane metalloprotease</fullName>
    </submittedName>
</protein>
<feature type="domain" description="CAAX prenyl protease 2/Lysostaphin resistance protein A-like" evidence="3">
    <location>
        <begin position="93"/>
        <end position="192"/>
    </location>
</feature>
<dbReference type="Proteomes" id="UP000653045">
    <property type="component" value="Unassembled WGS sequence"/>
</dbReference>
<feature type="transmembrane region" description="Helical" evidence="2">
    <location>
        <begin position="12"/>
        <end position="30"/>
    </location>
</feature>
<organism evidence="4 5">
    <name type="scientific">Streptococcus pacificus</name>
    <dbReference type="NCBI Taxonomy" id="2740577"/>
    <lineage>
        <taxon>Bacteria</taxon>
        <taxon>Bacillati</taxon>
        <taxon>Bacillota</taxon>
        <taxon>Bacilli</taxon>
        <taxon>Lactobacillales</taxon>
        <taxon>Streptococcaceae</taxon>
        <taxon>Streptococcus</taxon>
    </lineage>
</organism>
<gene>
    <name evidence="4" type="ORF">JHK62_02545</name>
</gene>
<keyword evidence="2" id="KW-1133">Transmembrane helix</keyword>
<keyword evidence="2" id="KW-0472">Membrane</keyword>
<accession>A0ABS0ZJ48</accession>
<dbReference type="EMBL" id="JAENBO010000001">
    <property type="protein sequence ID" value="MBJ8325561.1"/>
    <property type="molecule type" value="Genomic_DNA"/>
</dbReference>
<keyword evidence="2" id="KW-0812">Transmembrane</keyword>
<feature type="transmembrane region" description="Helical" evidence="2">
    <location>
        <begin position="51"/>
        <end position="74"/>
    </location>
</feature>
<evidence type="ECO:0000313" key="4">
    <source>
        <dbReference type="EMBL" id="MBJ8325561.1"/>
    </source>
</evidence>
<evidence type="ECO:0000256" key="2">
    <source>
        <dbReference type="SAM" id="Phobius"/>
    </source>
</evidence>
<reference evidence="4 5" key="1">
    <citation type="journal article" date="2021" name="Int. J. Syst. Evol. Microbiol.">
        <title>Streptococcus vicugnae sp. nov., isolated from faeces of alpacas (Vicugna pacos) and cattle (Bos taurus), Streptococcus zalophi sp. nov., and Streptococcus pacificus sp. nov., isolated from respiratory tract of California sea lions (Zalophus californianus).</title>
        <authorList>
            <person name="Volokhov D.V."/>
            <person name="Zagorodnyaya T.A."/>
            <person name="Shen Z."/>
            <person name="Blom J."/>
            <person name="Furtak V.A."/>
            <person name="Eisenberg T."/>
            <person name="Fan P."/>
            <person name="Jeong K.C."/>
            <person name="Gao Y."/>
            <person name="Zhang S."/>
            <person name="Amselle M."/>
        </authorList>
    </citation>
    <scope>NUCLEOTIDE SEQUENCE [LARGE SCALE GENOMIC DNA]</scope>
    <source>
        <strain evidence="4 5">CSL7591</strain>
    </source>
</reference>
<name>A0ABS0ZJ48_9STRE</name>